<evidence type="ECO:0000313" key="6">
    <source>
        <dbReference type="Proteomes" id="UP000004506"/>
    </source>
</evidence>
<dbReference type="GO" id="GO:0005096">
    <property type="term" value="F:GTPase activator activity"/>
    <property type="evidence" value="ECO:0007669"/>
    <property type="project" value="UniProtKB-KW"/>
</dbReference>
<dbReference type="EMBL" id="ABJD02000046">
    <property type="protein sequence ID" value="EDU61711.1"/>
    <property type="molecule type" value="Genomic_DNA"/>
</dbReference>
<proteinExistence type="inferred from homology"/>
<dbReference type="GeneID" id="93517505"/>
<keyword evidence="1 3" id="KW-0343">GTPase activation</keyword>
<gene>
    <name evidence="3" type="primary">yihI</name>
    <name evidence="5" type="ORF">PROSTU_00247</name>
</gene>
<evidence type="ECO:0000256" key="3">
    <source>
        <dbReference type="HAMAP-Rule" id="MF_01058"/>
    </source>
</evidence>
<evidence type="ECO:0000313" key="5">
    <source>
        <dbReference type="EMBL" id="EDU61711.1"/>
    </source>
</evidence>
<comment type="function">
    <text evidence="3">A GTPase-activating protein (GAP) that modifies Der/EngA GTPase function. May play a role in ribosome biogenesis.</text>
</comment>
<organism evidence="5 6">
    <name type="scientific">Providencia stuartii ATCC 25827</name>
    <dbReference type="NCBI Taxonomy" id="471874"/>
    <lineage>
        <taxon>Bacteria</taxon>
        <taxon>Pseudomonadati</taxon>
        <taxon>Pseudomonadota</taxon>
        <taxon>Gammaproteobacteria</taxon>
        <taxon>Enterobacterales</taxon>
        <taxon>Morganellaceae</taxon>
        <taxon>Providencia</taxon>
    </lineage>
</organism>
<dbReference type="InterPro" id="IPR007336">
    <property type="entry name" value="YihI"/>
</dbReference>
<dbReference type="GO" id="GO:0042254">
    <property type="term" value="P:ribosome biogenesis"/>
    <property type="evidence" value="ECO:0007669"/>
    <property type="project" value="UniProtKB-KW"/>
</dbReference>
<accession>A0AA87CTB0</accession>
<evidence type="ECO:0000256" key="2">
    <source>
        <dbReference type="ARBA" id="ARBA00022517"/>
    </source>
</evidence>
<protein>
    <recommendedName>
        <fullName evidence="3">Der GTPase-activating protein YihI</fullName>
    </recommendedName>
</protein>
<dbReference type="AlphaFoldDB" id="A0AA87CTB0"/>
<keyword evidence="2 3" id="KW-0690">Ribosome biogenesis</keyword>
<feature type="compositionally biased region" description="Low complexity" evidence="4">
    <location>
        <begin position="1"/>
        <end position="12"/>
    </location>
</feature>
<sequence>MNSPKKPASKTASKTKKKYRKTKEELNAEGRERKRQKKHRGNKSGARYQEKSTNSKSGNQNQALDPRVGSKKPIPLVVDDNAVVTRPAPAKEPAVKVKLSPEQELEMLEQDDRLDSLLARLEDGETVTAEEQAYIDTCLDRIDELMSILGIELTDDDEEEDEDKLDDIMRILKSK</sequence>
<dbReference type="HAMAP" id="MF_01058">
    <property type="entry name" value="GAP_YihI"/>
    <property type="match status" value="1"/>
</dbReference>
<feature type="region of interest" description="Disordered" evidence="4">
    <location>
        <begin position="1"/>
        <end position="75"/>
    </location>
</feature>
<reference evidence="5 6" key="3">
    <citation type="submission" date="2008-05" db="EMBL/GenBank/DDBJ databases">
        <authorList>
            <person name="Fulton L."/>
            <person name="Clifton S."/>
            <person name="Fulton B."/>
            <person name="Xu J."/>
            <person name="Minx P."/>
            <person name="Pepin K.H."/>
            <person name="Johnson M."/>
            <person name="Thiruvilangam P."/>
            <person name="Bhonagiri V."/>
            <person name="Nash W.E."/>
            <person name="Mardis E.R."/>
            <person name="Wilson R.K."/>
        </authorList>
    </citation>
    <scope>NUCLEOTIDE SEQUENCE [LARGE SCALE GENOMIC DNA]</scope>
    <source>
        <strain evidence="5 6">ATCC 25827</strain>
    </source>
</reference>
<name>A0AA87CTB0_PROST</name>
<evidence type="ECO:0000256" key="1">
    <source>
        <dbReference type="ARBA" id="ARBA00022468"/>
    </source>
</evidence>
<feature type="compositionally biased region" description="Basic residues" evidence="4">
    <location>
        <begin position="33"/>
        <end position="42"/>
    </location>
</feature>
<evidence type="ECO:0000256" key="4">
    <source>
        <dbReference type="SAM" id="MobiDB-lite"/>
    </source>
</evidence>
<dbReference type="Pfam" id="PF04220">
    <property type="entry name" value="YihI"/>
    <property type="match status" value="1"/>
</dbReference>
<comment type="caution">
    <text evidence="5">The sequence shown here is derived from an EMBL/GenBank/DDBJ whole genome shotgun (WGS) entry which is preliminary data.</text>
</comment>
<reference evidence="6" key="1">
    <citation type="submission" date="2008-04" db="EMBL/GenBank/DDBJ databases">
        <title>Draft genome sequence of Providencia stuartii (ATCC 25827).</title>
        <authorList>
            <person name="Sudarsanam P."/>
            <person name="Ley R."/>
            <person name="Guruge J."/>
            <person name="Turnbaugh P.J."/>
            <person name="Mahowald M."/>
            <person name="Liep D."/>
            <person name="Gordon J."/>
        </authorList>
    </citation>
    <scope>NUCLEOTIDE SEQUENCE [LARGE SCALE GENOMIC DNA]</scope>
    <source>
        <strain evidence="6">ATCC 25827</strain>
    </source>
</reference>
<dbReference type="Proteomes" id="UP000004506">
    <property type="component" value="Unassembled WGS sequence"/>
</dbReference>
<comment type="similarity">
    <text evidence="3">Belongs to the YihI family.</text>
</comment>
<feature type="compositionally biased region" description="Basic and acidic residues" evidence="4">
    <location>
        <begin position="22"/>
        <end position="32"/>
    </location>
</feature>
<feature type="compositionally biased region" description="Polar residues" evidence="4">
    <location>
        <begin position="51"/>
        <end position="63"/>
    </location>
</feature>
<dbReference type="NCBIfam" id="NF003560">
    <property type="entry name" value="PRK05244.1-1"/>
    <property type="match status" value="1"/>
</dbReference>
<dbReference type="RefSeq" id="WP_004923620.1">
    <property type="nucleotide sequence ID" value="NZ_DS607670.1"/>
</dbReference>
<comment type="subunit">
    <text evidence="3">Interacts with Der.</text>
</comment>
<reference evidence="6" key="2">
    <citation type="submission" date="2008-04" db="EMBL/GenBank/DDBJ databases">
        <title>Draft genome sequence of Providencia stuartii(ATCC 25827).</title>
        <authorList>
            <person name="Sudarsanam P."/>
            <person name="Ley R."/>
            <person name="Guruge J."/>
            <person name="Turnbaugh P.J."/>
            <person name="Mahowald M."/>
            <person name="Liep D."/>
            <person name="Gordon J."/>
        </authorList>
    </citation>
    <scope>NUCLEOTIDE SEQUENCE [LARGE SCALE GENOMIC DNA]</scope>
    <source>
        <strain evidence="6">ATCC 25827</strain>
    </source>
</reference>